<dbReference type="AlphaFoldDB" id="A0A4Q5LPU0"/>
<gene>
    <name evidence="1" type="ORF">EWM62_05575</name>
</gene>
<evidence type="ECO:0000313" key="2">
    <source>
        <dbReference type="Proteomes" id="UP000293331"/>
    </source>
</evidence>
<keyword evidence="2" id="KW-1185">Reference proteome</keyword>
<proteinExistence type="predicted"/>
<organism evidence="1 2">
    <name type="scientific">Mucilaginibacter terrigena</name>
    <dbReference type="NCBI Taxonomy" id="2492395"/>
    <lineage>
        <taxon>Bacteria</taxon>
        <taxon>Pseudomonadati</taxon>
        <taxon>Bacteroidota</taxon>
        <taxon>Sphingobacteriia</taxon>
        <taxon>Sphingobacteriales</taxon>
        <taxon>Sphingobacteriaceae</taxon>
        <taxon>Mucilaginibacter</taxon>
    </lineage>
</organism>
<dbReference type="RefSeq" id="WP_129875671.1">
    <property type="nucleotide sequence ID" value="NZ_SEWG01000002.1"/>
</dbReference>
<evidence type="ECO:0000313" key="1">
    <source>
        <dbReference type="EMBL" id="RYU91412.1"/>
    </source>
</evidence>
<sequence>MAQKFGSFILLFILLTFAGLPSFGQVNIDFEKGNFDNWEFAIGKIDTLGTVSLRPSYAIPGSFTILKNDGLEIKDEFGDFPRFSPNGSKYSVKLGNTAVGNDVQQMSYTMTVPPSGSNSIIFDYAVVLVNPGHNASQQPRFTVKIYNITDNNYLECPSFDFISSSDLPGFKYNSDGVFYKDWSSATINLTGLNNKKIRLEFTVNHCSFGEHFGYAYFDISENIGAPVSGNIFCDNQMGITLSAPPGFATYTWYSADMLSTLGTGRILTLPLPATNTNIAVKVTPFNGLGCTDILYTTLNGINGEFKFVAKQELVGCPGSAADLTAAEITQGSSPGLTFQYLTESFEPLPLPAQITRAGIYYIRATNAGGCSNLLPVKLSFNQPALVTANPLPVTYPATINLTTYFTPKQDLIYSYYQDAIATMPLNNYTAVTTSGIYYIKAETASGCQNIQPVTVTILPPPPYSVTAPNLFSPNNDGINDTFHISLSGYITFSSLRIYNRNGKQVMQTMDPGLYWDGKHNGQPLPTGTYYWIMEGVDDYYHNKVTRSSFITLLK</sequence>
<dbReference type="NCBIfam" id="TIGR04131">
    <property type="entry name" value="Bac_Flav_CTERM"/>
    <property type="match status" value="1"/>
</dbReference>
<dbReference type="Pfam" id="PF13585">
    <property type="entry name" value="CHU_C"/>
    <property type="match status" value="1"/>
</dbReference>
<dbReference type="Proteomes" id="UP000293331">
    <property type="component" value="Unassembled WGS sequence"/>
</dbReference>
<reference evidence="1 2" key="1">
    <citation type="submission" date="2019-02" db="EMBL/GenBank/DDBJ databases">
        <title>Bacterial novel species Mucilaginibacter sp. 17JY9-4 isolated from soil.</title>
        <authorList>
            <person name="Jung H.-Y."/>
        </authorList>
    </citation>
    <scope>NUCLEOTIDE SEQUENCE [LARGE SCALE GENOMIC DNA]</scope>
    <source>
        <strain evidence="1 2">17JY9-4</strain>
    </source>
</reference>
<accession>A0A4Q5LPU0</accession>
<dbReference type="OrthoDB" id="1490014at2"/>
<protein>
    <submittedName>
        <fullName evidence="1">Gliding motility-associated C-terminal domain-containing protein</fullName>
    </submittedName>
</protein>
<dbReference type="EMBL" id="SEWG01000002">
    <property type="protein sequence ID" value="RYU91412.1"/>
    <property type="molecule type" value="Genomic_DNA"/>
</dbReference>
<name>A0A4Q5LPU0_9SPHI</name>
<dbReference type="InterPro" id="IPR026341">
    <property type="entry name" value="T9SS_type_B"/>
</dbReference>
<comment type="caution">
    <text evidence="1">The sequence shown here is derived from an EMBL/GenBank/DDBJ whole genome shotgun (WGS) entry which is preliminary data.</text>
</comment>